<evidence type="ECO:0000256" key="4">
    <source>
        <dbReference type="PROSITE-ProRule" id="PRU00335"/>
    </source>
</evidence>
<dbReference type="Gene3D" id="1.10.10.60">
    <property type="entry name" value="Homeodomain-like"/>
    <property type="match status" value="1"/>
</dbReference>
<dbReference type="PANTHER" id="PTHR30055:SF234">
    <property type="entry name" value="HTH-TYPE TRANSCRIPTIONAL REGULATOR BETI"/>
    <property type="match status" value="1"/>
</dbReference>
<dbReference type="InterPro" id="IPR009057">
    <property type="entry name" value="Homeodomain-like_sf"/>
</dbReference>
<reference evidence="7" key="1">
    <citation type="journal article" date="2019" name="Int. J. Syst. Evol. Microbiol.">
        <title>The Global Catalogue of Microorganisms (GCM) 10K type strain sequencing project: providing services to taxonomists for standard genome sequencing and annotation.</title>
        <authorList>
            <consortium name="The Broad Institute Genomics Platform"/>
            <consortium name="The Broad Institute Genome Sequencing Center for Infectious Disease"/>
            <person name="Wu L."/>
            <person name="Ma J."/>
        </authorList>
    </citation>
    <scope>NUCLEOTIDE SEQUENCE [LARGE SCALE GENOMIC DNA]</scope>
    <source>
        <strain evidence="7">CGMCC 4.7035</strain>
    </source>
</reference>
<dbReference type="InterPro" id="IPR041347">
    <property type="entry name" value="MftR_C"/>
</dbReference>
<evidence type="ECO:0000313" key="6">
    <source>
        <dbReference type="EMBL" id="MFC3575935.1"/>
    </source>
</evidence>
<dbReference type="PANTHER" id="PTHR30055">
    <property type="entry name" value="HTH-TYPE TRANSCRIPTIONAL REGULATOR RUTR"/>
    <property type="match status" value="1"/>
</dbReference>
<keyword evidence="2 4" id="KW-0238">DNA-binding</keyword>
<dbReference type="InterPro" id="IPR050109">
    <property type="entry name" value="HTH-type_TetR-like_transc_reg"/>
</dbReference>
<dbReference type="Gene3D" id="1.10.357.10">
    <property type="entry name" value="Tetracycline Repressor, domain 2"/>
    <property type="match status" value="1"/>
</dbReference>
<keyword evidence="1" id="KW-0805">Transcription regulation</keyword>
<dbReference type="Pfam" id="PF17754">
    <property type="entry name" value="TetR_C_14"/>
    <property type="match status" value="1"/>
</dbReference>
<keyword evidence="3" id="KW-0804">Transcription</keyword>
<feature type="domain" description="HTH tetR-type" evidence="5">
    <location>
        <begin position="24"/>
        <end position="84"/>
    </location>
</feature>
<accession>A0ABV7SKY9</accession>
<keyword evidence="7" id="KW-1185">Reference proteome</keyword>
<dbReference type="Pfam" id="PF00440">
    <property type="entry name" value="TetR_N"/>
    <property type="match status" value="1"/>
</dbReference>
<dbReference type="RefSeq" id="WP_310765791.1">
    <property type="nucleotide sequence ID" value="NZ_JBHRWR010000016.1"/>
</dbReference>
<evidence type="ECO:0000259" key="5">
    <source>
        <dbReference type="PROSITE" id="PS50977"/>
    </source>
</evidence>
<comment type="caution">
    <text evidence="6">The sequence shown here is derived from an EMBL/GenBank/DDBJ whole genome shotgun (WGS) entry which is preliminary data.</text>
</comment>
<evidence type="ECO:0000256" key="3">
    <source>
        <dbReference type="ARBA" id="ARBA00023163"/>
    </source>
</evidence>
<protein>
    <submittedName>
        <fullName evidence="6">TetR/AcrR family transcriptional regulator</fullName>
    </submittedName>
</protein>
<organism evidence="6 7">
    <name type="scientific">Streptomyces yaanensis</name>
    <dbReference type="NCBI Taxonomy" id="1142239"/>
    <lineage>
        <taxon>Bacteria</taxon>
        <taxon>Bacillati</taxon>
        <taxon>Actinomycetota</taxon>
        <taxon>Actinomycetes</taxon>
        <taxon>Kitasatosporales</taxon>
        <taxon>Streptomycetaceae</taxon>
        <taxon>Streptomyces</taxon>
    </lineage>
</organism>
<dbReference type="EMBL" id="JBHRWR010000016">
    <property type="protein sequence ID" value="MFC3575935.1"/>
    <property type="molecule type" value="Genomic_DNA"/>
</dbReference>
<evidence type="ECO:0000256" key="2">
    <source>
        <dbReference type="ARBA" id="ARBA00023125"/>
    </source>
</evidence>
<evidence type="ECO:0000256" key="1">
    <source>
        <dbReference type="ARBA" id="ARBA00023015"/>
    </source>
</evidence>
<dbReference type="PROSITE" id="PS50977">
    <property type="entry name" value="HTH_TETR_2"/>
    <property type="match status" value="1"/>
</dbReference>
<evidence type="ECO:0000313" key="7">
    <source>
        <dbReference type="Proteomes" id="UP001595701"/>
    </source>
</evidence>
<dbReference type="Proteomes" id="UP001595701">
    <property type="component" value="Unassembled WGS sequence"/>
</dbReference>
<dbReference type="SUPFAM" id="SSF46689">
    <property type="entry name" value="Homeodomain-like"/>
    <property type="match status" value="1"/>
</dbReference>
<dbReference type="PRINTS" id="PR00455">
    <property type="entry name" value="HTHTETR"/>
</dbReference>
<sequence length="216" mass="24368">MAATANRSTPAAEPRLGLRERKKIKTRMAIRKATYRLIEEQGYDATTIEQIAEAAEVSPSTVFRYFPTKEDIVITDEYDPILEEELRARPVDEPLLESLRHVVHSALERSMSGEYETPEEMRLRARLMVEVPAVRSRMNESLSVTGQMMCRVVAERTGRTPGDLEVRVYCMSVVGALMEASRYWAEHGQQGDLGEYVARALNVLEHGLPQRKSGAS</sequence>
<name>A0ABV7SKY9_9ACTN</name>
<feature type="DNA-binding region" description="H-T-H motif" evidence="4">
    <location>
        <begin position="47"/>
        <end position="66"/>
    </location>
</feature>
<gene>
    <name evidence="6" type="ORF">ACFOZ0_22145</name>
</gene>
<dbReference type="InterPro" id="IPR001647">
    <property type="entry name" value="HTH_TetR"/>
</dbReference>
<proteinExistence type="predicted"/>